<evidence type="ECO:0000256" key="2">
    <source>
        <dbReference type="SAM" id="MobiDB-lite"/>
    </source>
</evidence>
<organism evidence="3 4">
    <name type="scientific">Rhodotorula mucilaginosa</name>
    <name type="common">Yeast</name>
    <name type="synonym">Rhodotorula rubra</name>
    <dbReference type="NCBI Taxonomy" id="5537"/>
    <lineage>
        <taxon>Eukaryota</taxon>
        <taxon>Fungi</taxon>
        <taxon>Dikarya</taxon>
        <taxon>Basidiomycota</taxon>
        <taxon>Pucciniomycotina</taxon>
        <taxon>Microbotryomycetes</taxon>
        <taxon>Sporidiobolales</taxon>
        <taxon>Sporidiobolaceae</taxon>
        <taxon>Rhodotorula</taxon>
    </lineage>
</organism>
<dbReference type="Gene3D" id="2.130.10.30">
    <property type="entry name" value="Regulator of chromosome condensation 1/beta-lactamase-inhibitor protein II"/>
    <property type="match status" value="1"/>
</dbReference>
<name>A0A9P7B948_RHOMI</name>
<dbReference type="InterPro" id="IPR053035">
    <property type="entry name" value="Mitochondrial_GEF_domain"/>
</dbReference>
<sequence>MLSPATTRALTRTVSHLVLAGDNPLAPPGRSAAAAAPSSRQAVSNPSPAQVPLSTWLASVGRETDVERGYQIKHVAGGAGHQLVSYRNYEGFDRIFALGRNEAGQLGVGFASQEGTRALVEGFEGDQVLAVRAGVQSSYILVRDGDSTRLYSMGNLARGRLGHATMTSSFNESESAAGEEPRLHLVPRATAVTLPPEIGPIKQIEAGFEHVLLLTESGDVYGTGCNTDGQIGLGDASGDVVGFTKIALPSEIVQEGGVARICAGADTSALVTESGRVWTWGNSEYAQALHDRKIDQILRPLAIDDSFVPPNRRLVDYRCGGSFALALDDRGSVYTAGFGALGLGASVLRSPRPRRVDALEGQGIERIRAGWGYAAAIRDAGPESAIFTWGLNSTHGRLGLGTLASSRRSFDPTKPPAVNMHVHVPEEVALPLRELGLDGTVAGRESVRWRLGEVELAMEGLWVGIEAEEDVD</sequence>
<feature type="repeat" description="RCC1" evidence="1">
    <location>
        <begin position="93"/>
        <end position="144"/>
    </location>
</feature>
<feature type="region of interest" description="Disordered" evidence="2">
    <location>
        <begin position="27"/>
        <end position="49"/>
    </location>
</feature>
<evidence type="ECO:0000256" key="1">
    <source>
        <dbReference type="PROSITE-ProRule" id="PRU00235"/>
    </source>
</evidence>
<dbReference type="PANTHER" id="PTHR46337:SF1">
    <property type="entry name" value="RCC1-LIKE G EXCHANGING FACTOR-LIKE PROTEIN"/>
    <property type="match status" value="1"/>
</dbReference>
<feature type="repeat" description="RCC1" evidence="1">
    <location>
        <begin position="218"/>
        <end position="274"/>
    </location>
</feature>
<keyword evidence="4" id="KW-1185">Reference proteome</keyword>
<dbReference type="AlphaFoldDB" id="A0A9P7B948"/>
<dbReference type="PROSITE" id="PS50012">
    <property type="entry name" value="RCC1_3"/>
    <property type="match status" value="4"/>
</dbReference>
<protein>
    <submittedName>
        <fullName evidence="3">Williams-Beuren syndrome chromosome region 16 protein</fullName>
    </submittedName>
</protein>
<dbReference type="Pfam" id="PF13540">
    <property type="entry name" value="RCC1_2"/>
    <property type="match status" value="2"/>
</dbReference>
<dbReference type="GO" id="GO:0005743">
    <property type="term" value="C:mitochondrial inner membrane"/>
    <property type="evidence" value="ECO:0007669"/>
    <property type="project" value="TreeGrafter"/>
</dbReference>
<dbReference type="SUPFAM" id="SSF50985">
    <property type="entry name" value="RCC1/BLIP-II"/>
    <property type="match status" value="1"/>
</dbReference>
<accession>A0A9P7B948</accession>
<feature type="repeat" description="RCC1" evidence="1">
    <location>
        <begin position="275"/>
        <end position="330"/>
    </location>
</feature>
<dbReference type="EMBL" id="PUHQ01000001">
    <property type="protein sequence ID" value="KAG0667597.1"/>
    <property type="molecule type" value="Genomic_DNA"/>
</dbReference>
<dbReference type="InterPro" id="IPR009091">
    <property type="entry name" value="RCC1/BLIP-II"/>
</dbReference>
<proteinExistence type="predicted"/>
<gene>
    <name evidence="3" type="primary">WBSCR16</name>
    <name evidence="3" type="ORF">C6P46_000134</name>
</gene>
<dbReference type="Proteomes" id="UP000777482">
    <property type="component" value="Unassembled WGS sequence"/>
</dbReference>
<comment type="caution">
    <text evidence="3">The sequence shown here is derived from an EMBL/GenBank/DDBJ whole genome shotgun (WGS) entry which is preliminary data.</text>
</comment>
<dbReference type="GO" id="GO:0019843">
    <property type="term" value="F:rRNA binding"/>
    <property type="evidence" value="ECO:0007669"/>
    <property type="project" value="TreeGrafter"/>
</dbReference>
<evidence type="ECO:0000313" key="3">
    <source>
        <dbReference type="EMBL" id="KAG0667597.1"/>
    </source>
</evidence>
<dbReference type="PANTHER" id="PTHR46337">
    <property type="entry name" value="RCC1-LIKE G EXCHANGING FACTOR-LIKE PROTEIN"/>
    <property type="match status" value="1"/>
</dbReference>
<dbReference type="GO" id="GO:0070131">
    <property type="term" value="P:positive regulation of mitochondrial translation"/>
    <property type="evidence" value="ECO:0007669"/>
    <property type="project" value="TreeGrafter"/>
</dbReference>
<feature type="compositionally biased region" description="Low complexity" evidence="2">
    <location>
        <begin position="28"/>
        <end position="44"/>
    </location>
</feature>
<dbReference type="PRINTS" id="PR00633">
    <property type="entry name" value="RCCNDNSATION"/>
</dbReference>
<dbReference type="GO" id="GO:0005085">
    <property type="term" value="F:guanyl-nucleotide exchange factor activity"/>
    <property type="evidence" value="ECO:0007669"/>
    <property type="project" value="TreeGrafter"/>
</dbReference>
<feature type="repeat" description="RCC1" evidence="1">
    <location>
        <begin position="148"/>
        <end position="217"/>
    </location>
</feature>
<reference evidence="3 4" key="1">
    <citation type="submission" date="2020-11" db="EMBL/GenBank/DDBJ databases">
        <title>Kefir isolates.</title>
        <authorList>
            <person name="Marcisauskas S."/>
            <person name="Kim Y."/>
            <person name="Blasche S."/>
        </authorList>
    </citation>
    <scope>NUCLEOTIDE SEQUENCE [LARGE SCALE GENOMIC DNA]</scope>
    <source>
        <strain evidence="3 4">KR</strain>
    </source>
</reference>
<dbReference type="InterPro" id="IPR000408">
    <property type="entry name" value="Reg_chr_condens"/>
</dbReference>
<dbReference type="OrthoDB" id="5370059at2759"/>
<evidence type="ECO:0000313" key="4">
    <source>
        <dbReference type="Proteomes" id="UP000777482"/>
    </source>
</evidence>